<evidence type="ECO:0000313" key="1">
    <source>
        <dbReference type="EMBL" id="KAJ0212591.1"/>
    </source>
</evidence>
<proteinExistence type="predicted"/>
<evidence type="ECO:0008006" key="3">
    <source>
        <dbReference type="Google" id="ProtNLM"/>
    </source>
</evidence>
<evidence type="ECO:0000313" key="2">
    <source>
        <dbReference type="Proteomes" id="UP000235145"/>
    </source>
</evidence>
<reference evidence="1 2" key="1">
    <citation type="journal article" date="2017" name="Nat. Commun.">
        <title>Genome assembly with in vitro proximity ligation data and whole-genome triplication in lettuce.</title>
        <authorList>
            <person name="Reyes-Chin-Wo S."/>
            <person name="Wang Z."/>
            <person name="Yang X."/>
            <person name="Kozik A."/>
            <person name="Arikit S."/>
            <person name="Song C."/>
            <person name="Xia L."/>
            <person name="Froenicke L."/>
            <person name="Lavelle D.O."/>
            <person name="Truco M.J."/>
            <person name="Xia R."/>
            <person name="Zhu S."/>
            <person name="Xu C."/>
            <person name="Xu H."/>
            <person name="Xu X."/>
            <person name="Cox K."/>
            <person name="Korf I."/>
            <person name="Meyers B.C."/>
            <person name="Michelmore R.W."/>
        </authorList>
    </citation>
    <scope>NUCLEOTIDE SEQUENCE [LARGE SCALE GENOMIC DNA]</scope>
    <source>
        <strain evidence="2">cv. Salinas</strain>
        <tissue evidence="1">Seedlings</tissue>
    </source>
</reference>
<dbReference type="Proteomes" id="UP000235145">
    <property type="component" value="Unassembled WGS sequence"/>
</dbReference>
<dbReference type="EMBL" id="NBSK02000004">
    <property type="protein sequence ID" value="KAJ0212591.1"/>
    <property type="molecule type" value="Genomic_DNA"/>
</dbReference>
<dbReference type="AlphaFoldDB" id="A0A9R1VXQ4"/>
<protein>
    <recommendedName>
        <fullName evidence="3">GAG-pre-integrase domain-containing protein</fullName>
    </recommendedName>
</protein>
<gene>
    <name evidence="1" type="ORF">LSAT_V11C400177400</name>
</gene>
<accession>A0A9R1VXQ4</accession>
<organism evidence="1 2">
    <name type="scientific">Lactuca sativa</name>
    <name type="common">Garden lettuce</name>
    <dbReference type="NCBI Taxonomy" id="4236"/>
    <lineage>
        <taxon>Eukaryota</taxon>
        <taxon>Viridiplantae</taxon>
        <taxon>Streptophyta</taxon>
        <taxon>Embryophyta</taxon>
        <taxon>Tracheophyta</taxon>
        <taxon>Spermatophyta</taxon>
        <taxon>Magnoliopsida</taxon>
        <taxon>eudicotyledons</taxon>
        <taxon>Gunneridae</taxon>
        <taxon>Pentapetalae</taxon>
        <taxon>asterids</taxon>
        <taxon>campanulids</taxon>
        <taxon>Asterales</taxon>
        <taxon>Asteraceae</taxon>
        <taxon>Cichorioideae</taxon>
        <taxon>Cichorieae</taxon>
        <taxon>Lactucinae</taxon>
        <taxon>Lactuca</taxon>
    </lineage>
</organism>
<comment type="caution">
    <text evidence="1">The sequence shown here is derived from an EMBL/GenBank/DDBJ whole genome shotgun (WGS) entry which is preliminary data.</text>
</comment>
<keyword evidence="2" id="KW-1185">Reference proteome</keyword>
<name>A0A9R1VXQ4_LACSA</name>
<sequence>MEYSLPFQMAIMLQWKGSKLLNNLNVNDVLYIHDFKCNLLSDLRSRKLISMGRCKDGLYYMEKIDKGVIAKFVTINSKIWHRRLGHTSNSKFHQINSIGSVVSIDHCDSYV</sequence>